<evidence type="ECO:0000313" key="2">
    <source>
        <dbReference type="EMBL" id="PTM45548.1"/>
    </source>
</evidence>
<dbReference type="EMBL" id="PZZN01000002">
    <property type="protein sequence ID" value="PTM45548.1"/>
    <property type="molecule type" value="Genomic_DNA"/>
</dbReference>
<name>A0A2T4YPV3_9SPHN</name>
<dbReference type="AlphaFoldDB" id="A0A2T4YPV3"/>
<dbReference type="Proteomes" id="UP000240996">
    <property type="component" value="Unassembled WGS sequence"/>
</dbReference>
<reference evidence="2 3" key="1">
    <citation type="submission" date="2018-04" db="EMBL/GenBank/DDBJ databases">
        <title>Genomic Encyclopedia of Type Strains, Phase III (KMG-III): the genomes of soil and plant-associated and newly described type strains.</title>
        <authorList>
            <person name="Whitman W."/>
        </authorList>
    </citation>
    <scope>NUCLEOTIDE SEQUENCE [LARGE SCALE GENOMIC DNA]</scope>
    <source>
        <strain evidence="2 3">NW12</strain>
    </source>
</reference>
<keyword evidence="3" id="KW-1185">Reference proteome</keyword>
<evidence type="ECO:0000313" key="3">
    <source>
        <dbReference type="Proteomes" id="UP000240996"/>
    </source>
</evidence>
<organism evidence="2 3">
    <name type="scientific">Sphingomonas aerolata</name>
    <dbReference type="NCBI Taxonomy" id="185951"/>
    <lineage>
        <taxon>Bacteria</taxon>
        <taxon>Pseudomonadati</taxon>
        <taxon>Pseudomonadota</taxon>
        <taxon>Alphaproteobacteria</taxon>
        <taxon>Sphingomonadales</taxon>
        <taxon>Sphingomonadaceae</taxon>
        <taxon>Sphingomonas</taxon>
    </lineage>
</organism>
<proteinExistence type="predicted"/>
<protein>
    <submittedName>
        <fullName evidence="2">Uncharacterized protein</fullName>
    </submittedName>
</protein>
<accession>A0A2T4YPV3</accession>
<feature type="region of interest" description="Disordered" evidence="1">
    <location>
        <begin position="48"/>
        <end position="74"/>
    </location>
</feature>
<evidence type="ECO:0000256" key="1">
    <source>
        <dbReference type="SAM" id="MobiDB-lite"/>
    </source>
</evidence>
<dbReference type="RefSeq" id="WP_107931797.1">
    <property type="nucleotide sequence ID" value="NZ_JAAOYQ010000002.1"/>
</dbReference>
<sequence length="114" mass="12032">MMRGGDALWSGMMMRTTWYGSAVRSGLAGVLLIVAAPSAFTLAAAGATMAQRDEAPPAATPPAERRICKRSAPSGSLIETRRECHTRAEWDQIAQAGRAAGQDMVERAARSGAQ</sequence>
<comment type="caution">
    <text evidence="2">The sequence shown here is derived from an EMBL/GenBank/DDBJ whole genome shotgun (WGS) entry which is preliminary data.</text>
</comment>
<gene>
    <name evidence="2" type="ORF">C8J24_1772</name>
</gene>